<evidence type="ECO:0000259" key="6">
    <source>
        <dbReference type="Pfam" id="PF01212"/>
    </source>
</evidence>
<evidence type="ECO:0000313" key="7">
    <source>
        <dbReference type="EMBL" id="ORY92241.1"/>
    </source>
</evidence>
<dbReference type="Proteomes" id="UP000242180">
    <property type="component" value="Unassembled WGS sequence"/>
</dbReference>
<dbReference type="InterPro" id="IPR015422">
    <property type="entry name" value="PyrdxlP-dep_Trfase_small"/>
</dbReference>
<keyword evidence="8" id="KW-1185">Reference proteome</keyword>
<dbReference type="PANTHER" id="PTHR48097:SF9">
    <property type="entry name" value="L-THREONINE ALDOLASE"/>
    <property type="match status" value="1"/>
</dbReference>
<comment type="similarity">
    <text evidence="2">Belongs to the threonine aldolase family.</text>
</comment>
<dbReference type="GO" id="GO:0006567">
    <property type="term" value="P:L-threonine catabolic process"/>
    <property type="evidence" value="ECO:0007669"/>
    <property type="project" value="TreeGrafter"/>
</dbReference>
<dbReference type="NCBIfam" id="NF041359">
    <property type="entry name" value="GntG_guanitoxin"/>
    <property type="match status" value="1"/>
</dbReference>
<dbReference type="Gene3D" id="3.90.1150.10">
    <property type="entry name" value="Aspartate Aminotransferase, domain 1"/>
    <property type="match status" value="1"/>
</dbReference>
<evidence type="ECO:0000256" key="4">
    <source>
        <dbReference type="ARBA" id="ARBA00023239"/>
    </source>
</evidence>
<dbReference type="EMBL" id="MCGN01000010">
    <property type="protein sequence ID" value="ORY92241.1"/>
    <property type="molecule type" value="Genomic_DNA"/>
</dbReference>
<evidence type="ECO:0000256" key="1">
    <source>
        <dbReference type="ARBA" id="ARBA00001933"/>
    </source>
</evidence>
<sequence length="393" mass="41946">MSPTAASATAKNGTKSVVYDMTSDTATIPTDDMFDLMKTASRGDDVFAADSDVNDLEAYMADMLGQEAALFCVSGTMTNQLGLRALLSAPPQSVLCDARAHIHIHECGGLGYHSQAMVIPVTPKNGAHLTAEDVEANINADELCGAPTKVVALENTLNGTIMPYEEIKRIRAVVDKHGIKLHLDGARLWNASAATGVSMADYGKLFDTVSVCLSKGAGAPIGSIIAGPKDLIRRTRHLRKLFGGGWRQAGCLARVARHCIDTVVPKLPETHALAVRLAQHLQSLGVKLLLPCHTNMLFIDVAPMGIMVDELAAALKQKNIKISAFGGSTISRVVLHYQITEQAVQDFMDVASELAAKAKANGFVYQEPKSDAEKVEEANQAVDLRAAYPSGKN</sequence>
<evidence type="ECO:0000256" key="3">
    <source>
        <dbReference type="ARBA" id="ARBA00022898"/>
    </source>
</evidence>
<dbReference type="SUPFAM" id="SSF53383">
    <property type="entry name" value="PLP-dependent transferases"/>
    <property type="match status" value="1"/>
</dbReference>
<dbReference type="InterPro" id="IPR023603">
    <property type="entry name" value="Low_specificity_L-TA-like"/>
</dbReference>
<dbReference type="InterPro" id="IPR015424">
    <property type="entry name" value="PyrdxlP-dep_Trfase"/>
</dbReference>
<reference evidence="7 8" key="1">
    <citation type="submission" date="2016-07" db="EMBL/GenBank/DDBJ databases">
        <title>Pervasive Adenine N6-methylation of Active Genes in Fungi.</title>
        <authorList>
            <consortium name="DOE Joint Genome Institute"/>
            <person name="Mondo S.J."/>
            <person name="Dannebaum R.O."/>
            <person name="Kuo R.C."/>
            <person name="Labutti K."/>
            <person name="Haridas S."/>
            <person name="Kuo A."/>
            <person name="Salamov A."/>
            <person name="Ahrendt S.R."/>
            <person name="Lipzen A."/>
            <person name="Sullivan W."/>
            <person name="Andreopoulos W.B."/>
            <person name="Clum A."/>
            <person name="Lindquist E."/>
            <person name="Daum C."/>
            <person name="Ramamoorthy G.K."/>
            <person name="Gryganskyi A."/>
            <person name="Culley D."/>
            <person name="Magnuson J.K."/>
            <person name="James T.Y."/>
            <person name="O'Malley M.A."/>
            <person name="Stajich J.E."/>
            <person name="Spatafora J.W."/>
            <person name="Visel A."/>
            <person name="Grigoriev I.V."/>
        </authorList>
    </citation>
    <scope>NUCLEOTIDE SEQUENCE [LARGE SCALE GENOMIC DNA]</scope>
    <source>
        <strain evidence="7 8">NRRL 2496</strain>
    </source>
</reference>
<evidence type="ECO:0000256" key="2">
    <source>
        <dbReference type="ARBA" id="ARBA00006966"/>
    </source>
</evidence>
<accession>A0A1X2H371</accession>
<dbReference type="InterPro" id="IPR001597">
    <property type="entry name" value="ArAA_b-elim_lyase/Thr_aldolase"/>
</dbReference>
<name>A0A1X2H371_SYNRA</name>
<keyword evidence="4" id="KW-0456">Lyase</keyword>
<dbReference type="FunCoup" id="A0A1X2H371">
    <property type="interactions" value="400"/>
</dbReference>
<protein>
    <submittedName>
        <fullName evidence="7">Pyridoxal phosphate-dependent transferase</fullName>
    </submittedName>
</protein>
<dbReference type="Pfam" id="PF01212">
    <property type="entry name" value="Beta_elim_lyase"/>
    <property type="match status" value="1"/>
</dbReference>
<proteinExistence type="inferred from homology"/>
<dbReference type="PIRSF" id="PIRSF017617">
    <property type="entry name" value="Thr_aldolase"/>
    <property type="match status" value="1"/>
</dbReference>
<dbReference type="STRING" id="13706.A0A1X2H371"/>
<evidence type="ECO:0000256" key="5">
    <source>
        <dbReference type="PIRSR" id="PIRSR017617-1"/>
    </source>
</evidence>
<feature type="domain" description="Aromatic amino acid beta-eliminating lyase/threonine aldolase" evidence="6">
    <location>
        <begin position="20"/>
        <end position="302"/>
    </location>
</feature>
<dbReference type="AlphaFoldDB" id="A0A1X2H371"/>
<dbReference type="GO" id="GO:0016740">
    <property type="term" value="F:transferase activity"/>
    <property type="evidence" value="ECO:0007669"/>
    <property type="project" value="UniProtKB-KW"/>
</dbReference>
<comment type="cofactor">
    <cofactor evidence="1">
        <name>pyridoxal 5'-phosphate</name>
        <dbReference type="ChEBI" id="CHEBI:597326"/>
    </cofactor>
</comment>
<dbReference type="GO" id="GO:0008732">
    <property type="term" value="F:L-allo-threonine aldolase activity"/>
    <property type="evidence" value="ECO:0007669"/>
    <property type="project" value="TreeGrafter"/>
</dbReference>
<gene>
    <name evidence="7" type="ORF">BCR43DRAFT_566469</name>
</gene>
<dbReference type="FunFam" id="3.40.640.10:FF:000030">
    <property type="entry name" value="Low-specificity L-threonine aldolase"/>
    <property type="match status" value="1"/>
</dbReference>
<dbReference type="GO" id="GO:0006545">
    <property type="term" value="P:glycine biosynthetic process"/>
    <property type="evidence" value="ECO:0007669"/>
    <property type="project" value="TreeGrafter"/>
</dbReference>
<keyword evidence="7" id="KW-0808">Transferase</keyword>
<comment type="caution">
    <text evidence="7">The sequence shown here is derived from an EMBL/GenBank/DDBJ whole genome shotgun (WGS) entry which is preliminary data.</text>
</comment>
<feature type="modified residue" description="N6-(pyridoxal phosphate)lysine" evidence="5">
    <location>
        <position position="215"/>
    </location>
</feature>
<dbReference type="GO" id="GO:0005829">
    <property type="term" value="C:cytosol"/>
    <property type="evidence" value="ECO:0007669"/>
    <property type="project" value="TreeGrafter"/>
</dbReference>
<dbReference type="Gene3D" id="3.40.640.10">
    <property type="entry name" value="Type I PLP-dependent aspartate aminotransferase-like (Major domain)"/>
    <property type="match status" value="1"/>
</dbReference>
<dbReference type="InterPro" id="IPR015421">
    <property type="entry name" value="PyrdxlP-dep_Trfase_major"/>
</dbReference>
<evidence type="ECO:0000313" key="8">
    <source>
        <dbReference type="Proteomes" id="UP000242180"/>
    </source>
</evidence>
<dbReference type="OrthoDB" id="10261951at2759"/>
<keyword evidence="3" id="KW-0663">Pyridoxal phosphate</keyword>
<dbReference type="OMA" id="LVRIKAW"/>
<dbReference type="InParanoid" id="A0A1X2H371"/>
<organism evidence="7 8">
    <name type="scientific">Syncephalastrum racemosum</name>
    <name type="common">Filamentous fungus</name>
    <dbReference type="NCBI Taxonomy" id="13706"/>
    <lineage>
        <taxon>Eukaryota</taxon>
        <taxon>Fungi</taxon>
        <taxon>Fungi incertae sedis</taxon>
        <taxon>Mucoromycota</taxon>
        <taxon>Mucoromycotina</taxon>
        <taxon>Mucoromycetes</taxon>
        <taxon>Mucorales</taxon>
        <taxon>Syncephalastraceae</taxon>
        <taxon>Syncephalastrum</taxon>
    </lineage>
</organism>
<dbReference type="PANTHER" id="PTHR48097">
    <property type="entry name" value="L-THREONINE ALDOLASE-RELATED"/>
    <property type="match status" value="1"/>
</dbReference>